<dbReference type="Pfam" id="PF13561">
    <property type="entry name" value="adh_short_C2"/>
    <property type="match status" value="1"/>
</dbReference>
<protein>
    <submittedName>
        <fullName evidence="3">NAD(P)-binding protein</fullName>
    </submittedName>
</protein>
<keyword evidence="4" id="KW-1185">Reference proteome</keyword>
<dbReference type="InterPro" id="IPR002347">
    <property type="entry name" value="SDR_fam"/>
</dbReference>
<dbReference type="EMBL" id="MU004564">
    <property type="protein sequence ID" value="KAF2648014.1"/>
    <property type="molecule type" value="Genomic_DNA"/>
</dbReference>
<dbReference type="GO" id="GO:0016491">
    <property type="term" value="F:oxidoreductase activity"/>
    <property type="evidence" value="ECO:0007669"/>
    <property type="project" value="UniProtKB-KW"/>
</dbReference>
<evidence type="ECO:0000313" key="4">
    <source>
        <dbReference type="Proteomes" id="UP000799324"/>
    </source>
</evidence>
<gene>
    <name evidence="3" type="ORF">K491DRAFT_722936</name>
</gene>
<dbReference type="PANTHER" id="PTHR43669">
    <property type="entry name" value="5-KETO-D-GLUCONATE 5-REDUCTASE"/>
    <property type="match status" value="1"/>
</dbReference>
<proteinExistence type="inferred from homology"/>
<sequence length="230" mass="24341">MSLKPVALILGSGPRVGAAVAKQFGSTGYSVAIASRKAAEGKTAEGYLSIKADFSDPSSVLTVFDTVKAEFQSSPTVVVYNAAALTPPNNDDLFSIPAKSLAADLNTNTISAYVAAQEAVKGWETLTQDARKLFIYTGNKANAEISPRLPTVTLGIGKSASSYLIGAADNRYSKDGYRFFYADERTAEGGIKGMELDGEAHAEFYAQLASGTAEVPWHATFVKGKGYVKF</sequence>
<dbReference type="Proteomes" id="UP000799324">
    <property type="component" value="Unassembled WGS sequence"/>
</dbReference>
<evidence type="ECO:0000256" key="1">
    <source>
        <dbReference type="ARBA" id="ARBA00006484"/>
    </source>
</evidence>
<reference evidence="3" key="1">
    <citation type="journal article" date="2020" name="Stud. Mycol.">
        <title>101 Dothideomycetes genomes: a test case for predicting lifestyles and emergence of pathogens.</title>
        <authorList>
            <person name="Haridas S."/>
            <person name="Albert R."/>
            <person name="Binder M."/>
            <person name="Bloem J."/>
            <person name="Labutti K."/>
            <person name="Salamov A."/>
            <person name="Andreopoulos B."/>
            <person name="Baker S."/>
            <person name="Barry K."/>
            <person name="Bills G."/>
            <person name="Bluhm B."/>
            <person name="Cannon C."/>
            <person name="Castanera R."/>
            <person name="Culley D."/>
            <person name="Daum C."/>
            <person name="Ezra D."/>
            <person name="Gonzalez J."/>
            <person name="Henrissat B."/>
            <person name="Kuo A."/>
            <person name="Liang C."/>
            <person name="Lipzen A."/>
            <person name="Lutzoni F."/>
            <person name="Magnuson J."/>
            <person name="Mondo S."/>
            <person name="Nolan M."/>
            <person name="Ohm R."/>
            <person name="Pangilinan J."/>
            <person name="Park H.-J."/>
            <person name="Ramirez L."/>
            <person name="Alfaro M."/>
            <person name="Sun H."/>
            <person name="Tritt A."/>
            <person name="Yoshinaga Y."/>
            <person name="Zwiers L.-H."/>
            <person name="Turgeon B."/>
            <person name="Goodwin S."/>
            <person name="Spatafora J."/>
            <person name="Crous P."/>
            <person name="Grigoriev I."/>
        </authorList>
    </citation>
    <scope>NUCLEOTIDE SEQUENCE</scope>
    <source>
        <strain evidence="3">CBS 122681</strain>
    </source>
</reference>
<dbReference type="AlphaFoldDB" id="A0A6A6SPA0"/>
<dbReference type="Gene3D" id="3.40.50.720">
    <property type="entry name" value="NAD(P)-binding Rossmann-like Domain"/>
    <property type="match status" value="1"/>
</dbReference>
<comment type="similarity">
    <text evidence="1">Belongs to the short-chain dehydrogenases/reductases (SDR) family.</text>
</comment>
<dbReference type="PANTHER" id="PTHR43669:SF4">
    <property type="entry name" value="SHORT-CHAIN DEHYDROGENASE"/>
    <property type="match status" value="1"/>
</dbReference>
<evidence type="ECO:0000313" key="3">
    <source>
        <dbReference type="EMBL" id="KAF2648014.1"/>
    </source>
</evidence>
<dbReference type="OrthoDB" id="5336600at2759"/>
<organism evidence="3 4">
    <name type="scientific">Lophiostoma macrostomum CBS 122681</name>
    <dbReference type="NCBI Taxonomy" id="1314788"/>
    <lineage>
        <taxon>Eukaryota</taxon>
        <taxon>Fungi</taxon>
        <taxon>Dikarya</taxon>
        <taxon>Ascomycota</taxon>
        <taxon>Pezizomycotina</taxon>
        <taxon>Dothideomycetes</taxon>
        <taxon>Pleosporomycetidae</taxon>
        <taxon>Pleosporales</taxon>
        <taxon>Lophiostomataceae</taxon>
        <taxon>Lophiostoma</taxon>
    </lineage>
</organism>
<keyword evidence="2" id="KW-0560">Oxidoreductase</keyword>
<accession>A0A6A6SPA0</accession>
<name>A0A6A6SPA0_9PLEO</name>
<evidence type="ECO:0000256" key="2">
    <source>
        <dbReference type="ARBA" id="ARBA00023002"/>
    </source>
</evidence>
<dbReference type="InterPro" id="IPR036291">
    <property type="entry name" value="NAD(P)-bd_dom_sf"/>
</dbReference>
<dbReference type="SUPFAM" id="SSF51735">
    <property type="entry name" value="NAD(P)-binding Rossmann-fold domains"/>
    <property type="match status" value="1"/>
</dbReference>